<evidence type="ECO:0000259" key="12">
    <source>
        <dbReference type="Pfam" id="PF00905"/>
    </source>
</evidence>
<dbReference type="InterPro" id="IPR012338">
    <property type="entry name" value="Beta-lactam/transpept-like"/>
</dbReference>
<dbReference type="Gene3D" id="1.10.3810.10">
    <property type="entry name" value="Biosynthetic peptidoglycan transglycosylase-like"/>
    <property type="match status" value="1"/>
</dbReference>
<dbReference type="EC" id="2.4.99.28" evidence="10"/>
<comment type="pathway">
    <text evidence="1">Cell wall biogenesis; peptidoglycan biosynthesis.</text>
</comment>
<organism evidence="15">
    <name type="scientific">Leucothrix mucor</name>
    <dbReference type="NCBI Taxonomy" id="45248"/>
    <lineage>
        <taxon>Bacteria</taxon>
        <taxon>Pseudomonadati</taxon>
        <taxon>Pseudomonadota</taxon>
        <taxon>Gammaproteobacteria</taxon>
        <taxon>Thiotrichales</taxon>
        <taxon>Thiotrichaceae</taxon>
        <taxon>Leucothrix</taxon>
    </lineage>
</organism>
<evidence type="ECO:0000256" key="11">
    <source>
        <dbReference type="ARBA" id="ARBA00049902"/>
    </source>
</evidence>
<dbReference type="InterPro" id="IPR036950">
    <property type="entry name" value="PBP_transglycosylase"/>
</dbReference>
<dbReference type="GO" id="GO:0006508">
    <property type="term" value="P:proteolysis"/>
    <property type="evidence" value="ECO:0007669"/>
    <property type="project" value="UniProtKB-KW"/>
</dbReference>
<gene>
    <name evidence="15" type="primary">pbpC</name>
    <name evidence="15" type="ORF">ENJ51_06675</name>
</gene>
<keyword evidence="7" id="KW-0808">Transferase</keyword>
<evidence type="ECO:0000256" key="3">
    <source>
        <dbReference type="ARBA" id="ARBA00007739"/>
    </source>
</evidence>
<feature type="domain" description="Glycosyl transferase family 51" evidence="13">
    <location>
        <begin position="54"/>
        <end position="222"/>
    </location>
</feature>
<dbReference type="SUPFAM" id="SSF53955">
    <property type="entry name" value="Lysozyme-like"/>
    <property type="match status" value="1"/>
</dbReference>
<evidence type="ECO:0000256" key="2">
    <source>
        <dbReference type="ARBA" id="ARBA00007090"/>
    </source>
</evidence>
<dbReference type="InterPro" id="IPR023346">
    <property type="entry name" value="Lysozyme-like_dom_sf"/>
</dbReference>
<keyword evidence="4" id="KW-0121">Carboxypeptidase</keyword>
<proteinExistence type="inferred from homology"/>
<dbReference type="GO" id="GO:0008658">
    <property type="term" value="F:penicillin binding"/>
    <property type="evidence" value="ECO:0007669"/>
    <property type="project" value="InterPro"/>
</dbReference>
<evidence type="ECO:0000259" key="14">
    <source>
        <dbReference type="Pfam" id="PF06832"/>
    </source>
</evidence>
<evidence type="ECO:0000256" key="9">
    <source>
        <dbReference type="ARBA" id="ARBA00023268"/>
    </source>
</evidence>
<sequence length="781" mass="88895">MNRLNKKFSSSLILVAISLLAWLFYFSLPQPLFNTPLSSILLSKEGRLLGAHISSDEQWRFPPLKKTPHKFATAIIAFEDKRFYQHIGVDPLAIARAFYLNIKQGRIVSGGSTLSMQVIRLAEHNPTRTIWQKFKELFKAIRLEIGYSKEEILALYASHAPFGGNVVGLEAASWRYFGRKPEQLSWAESAMLAVLPNSPSLIHLGRHRQKLLDKRNRLLKKLYQQKTLPKLEYDLAIIEPLPNKPPSLPRLTPHLLDTLTLKYPQQQRFKTTINAIFQQRINQVAKHHSEILALSAVHNLAILVIDNQSFEVLAYMGNARVKKADKYGQAIDLIQRPRSTGSTLKPFLFAAMIEQGQILPETLIADTPVRYSGYQPRNFNRQFQGAIKAKQALARSLNIPAVNLLSQHGVESFLGFLRQMGMTTLHRKSRDYGLPLILGGAETTLWELTSLYANLAHIAQQHQPSNYHHPTVLQGAETKTTKRSEISPASAWMTLQALLDVTRPDESGYWRNFSSSHKVAWKTGTSFGHRDAWAIGTTPRYSVGVWVGNAAGEGRQELTGLKAAAPILFDVFNRLSLKNDWFEKPLGQMKKIQICQDDGFLANANCKATPYWIPKNSHFDQISPYHQRIHVVEVDGKLKRVHSQCESVSKMQHLSWFVLPPDQAFYYQQSHANYKPLPEWREDCKTLDGNTDNNPISLIYPRSNTQIYIPTDLTGERSKVVFKAIHRETEQQIYWHIDHQFIGTTQLFHQKAVYLKAGKHTLVLVDEAGNRVEQTFVILQK</sequence>
<comment type="caution">
    <text evidence="15">The sequence shown here is derived from an EMBL/GenBank/DDBJ whole genome shotgun (WGS) entry which is preliminary data.</text>
</comment>
<evidence type="ECO:0000256" key="7">
    <source>
        <dbReference type="ARBA" id="ARBA00022679"/>
    </source>
</evidence>
<evidence type="ECO:0000256" key="8">
    <source>
        <dbReference type="ARBA" id="ARBA00022801"/>
    </source>
</evidence>
<dbReference type="GO" id="GO:0009252">
    <property type="term" value="P:peptidoglycan biosynthetic process"/>
    <property type="evidence" value="ECO:0007669"/>
    <property type="project" value="UniProtKB-UniPathway"/>
</dbReference>
<evidence type="ECO:0000313" key="15">
    <source>
        <dbReference type="EMBL" id="HFC92480.1"/>
    </source>
</evidence>
<dbReference type="InterPro" id="IPR011815">
    <property type="entry name" value="PBP_1c"/>
</dbReference>
<evidence type="ECO:0000256" key="6">
    <source>
        <dbReference type="ARBA" id="ARBA00022676"/>
    </source>
</evidence>
<evidence type="ECO:0000256" key="5">
    <source>
        <dbReference type="ARBA" id="ARBA00022670"/>
    </source>
</evidence>
<dbReference type="GO" id="GO:0004180">
    <property type="term" value="F:carboxypeptidase activity"/>
    <property type="evidence" value="ECO:0007669"/>
    <property type="project" value="UniProtKB-KW"/>
</dbReference>
<name>A0A7V2WV47_LEUMU</name>
<dbReference type="Gene3D" id="3.40.710.10">
    <property type="entry name" value="DD-peptidase/beta-lactamase superfamily"/>
    <property type="match status" value="1"/>
</dbReference>
<accession>A0A7V2WV47</accession>
<dbReference type="NCBIfam" id="TIGR02073">
    <property type="entry name" value="PBP_1c"/>
    <property type="match status" value="1"/>
</dbReference>
<dbReference type="Pfam" id="PF00905">
    <property type="entry name" value="Transpeptidase"/>
    <property type="match status" value="1"/>
</dbReference>
<dbReference type="GO" id="GO:0008955">
    <property type="term" value="F:peptidoglycan glycosyltransferase activity"/>
    <property type="evidence" value="ECO:0007669"/>
    <property type="project" value="UniProtKB-EC"/>
</dbReference>
<dbReference type="AlphaFoldDB" id="A0A7V2WV47"/>
<evidence type="ECO:0000259" key="13">
    <source>
        <dbReference type="Pfam" id="PF00912"/>
    </source>
</evidence>
<dbReference type="PANTHER" id="PTHR32282:SF15">
    <property type="entry name" value="PENICILLIN-BINDING PROTEIN 1C"/>
    <property type="match status" value="1"/>
</dbReference>
<feature type="domain" description="Penicillin-binding protein transpeptidase" evidence="12">
    <location>
        <begin position="301"/>
        <end position="568"/>
    </location>
</feature>
<evidence type="ECO:0000256" key="1">
    <source>
        <dbReference type="ARBA" id="ARBA00004752"/>
    </source>
</evidence>
<comment type="similarity">
    <text evidence="3">In the N-terminal section; belongs to the glycosyltransferase 51 family.</text>
</comment>
<comment type="catalytic activity">
    <reaction evidence="11">
        <text>[GlcNAc-(1-&gt;4)-Mur2Ac(oyl-L-Ala-gamma-D-Glu-L-Lys-D-Ala-D-Ala)](n)-di-trans,octa-cis-undecaprenyl diphosphate + beta-D-GlcNAc-(1-&gt;4)-Mur2Ac(oyl-L-Ala-gamma-D-Glu-L-Lys-D-Ala-D-Ala)-di-trans,octa-cis-undecaprenyl diphosphate = [GlcNAc-(1-&gt;4)-Mur2Ac(oyl-L-Ala-gamma-D-Glu-L-Lys-D-Ala-D-Ala)](n+1)-di-trans,octa-cis-undecaprenyl diphosphate + di-trans,octa-cis-undecaprenyl diphosphate + H(+)</text>
        <dbReference type="Rhea" id="RHEA:23708"/>
        <dbReference type="Rhea" id="RHEA-COMP:9602"/>
        <dbReference type="Rhea" id="RHEA-COMP:9603"/>
        <dbReference type="ChEBI" id="CHEBI:15378"/>
        <dbReference type="ChEBI" id="CHEBI:58405"/>
        <dbReference type="ChEBI" id="CHEBI:60033"/>
        <dbReference type="ChEBI" id="CHEBI:78435"/>
        <dbReference type="EC" id="2.4.99.28"/>
    </reaction>
</comment>
<dbReference type="Pfam" id="PF06832">
    <property type="entry name" value="BiPBP_C"/>
    <property type="match status" value="1"/>
</dbReference>
<keyword evidence="8" id="KW-0378">Hydrolase</keyword>
<dbReference type="UniPathway" id="UPA00219"/>
<dbReference type="GO" id="GO:0030288">
    <property type="term" value="C:outer membrane-bounded periplasmic space"/>
    <property type="evidence" value="ECO:0007669"/>
    <property type="project" value="TreeGrafter"/>
</dbReference>
<protein>
    <recommendedName>
        <fullName evidence="10">peptidoglycan glycosyltransferase</fullName>
        <ecNumber evidence="10">2.4.99.28</ecNumber>
    </recommendedName>
</protein>
<keyword evidence="9" id="KW-0511">Multifunctional enzyme</keyword>
<dbReference type="PANTHER" id="PTHR32282">
    <property type="entry name" value="BINDING PROTEIN TRANSPEPTIDASE, PUTATIVE-RELATED"/>
    <property type="match status" value="1"/>
</dbReference>
<dbReference type="SUPFAM" id="SSF56601">
    <property type="entry name" value="beta-lactamase/transpeptidase-like"/>
    <property type="match status" value="1"/>
</dbReference>
<evidence type="ECO:0000256" key="10">
    <source>
        <dbReference type="ARBA" id="ARBA00044770"/>
    </source>
</evidence>
<comment type="similarity">
    <text evidence="2">In the C-terminal section; belongs to the transpeptidase family.</text>
</comment>
<feature type="domain" description="Penicillin-binding C-terminal" evidence="14">
    <location>
        <begin position="690"/>
        <end position="773"/>
    </location>
</feature>
<evidence type="ECO:0000256" key="4">
    <source>
        <dbReference type="ARBA" id="ARBA00022645"/>
    </source>
</evidence>
<dbReference type="InterPro" id="IPR009647">
    <property type="entry name" value="PBP_C"/>
</dbReference>
<dbReference type="InterPro" id="IPR050396">
    <property type="entry name" value="Glycosyltr_51/Transpeptidase"/>
</dbReference>
<keyword evidence="5" id="KW-0645">Protease</keyword>
<dbReference type="InterPro" id="IPR001460">
    <property type="entry name" value="PCN-bd_Tpept"/>
</dbReference>
<dbReference type="InterPro" id="IPR001264">
    <property type="entry name" value="Glyco_trans_51"/>
</dbReference>
<reference evidence="15" key="1">
    <citation type="journal article" date="2020" name="mSystems">
        <title>Genome- and Community-Level Interaction Insights into Carbon Utilization and Element Cycling Functions of Hydrothermarchaeota in Hydrothermal Sediment.</title>
        <authorList>
            <person name="Zhou Z."/>
            <person name="Liu Y."/>
            <person name="Xu W."/>
            <person name="Pan J."/>
            <person name="Luo Z.H."/>
            <person name="Li M."/>
        </authorList>
    </citation>
    <scope>NUCLEOTIDE SEQUENCE [LARGE SCALE GENOMIC DNA]</scope>
    <source>
        <strain evidence="15">HyVt-493</strain>
    </source>
</reference>
<dbReference type="EMBL" id="DRMS01000249">
    <property type="protein sequence ID" value="HFC92480.1"/>
    <property type="molecule type" value="Genomic_DNA"/>
</dbReference>
<dbReference type="Pfam" id="PF00912">
    <property type="entry name" value="Transgly"/>
    <property type="match status" value="1"/>
</dbReference>
<keyword evidence="6" id="KW-0328">Glycosyltransferase</keyword>
<dbReference type="Proteomes" id="UP000885750">
    <property type="component" value="Unassembled WGS sequence"/>
</dbReference>